<dbReference type="GO" id="GO:0003964">
    <property type="term" value="F:RNA-directed DNA polymerase activity"/>
    <property type="evidence" value="ECO:0007669"/>
    <property type="project" value="UniProtKB-KW"/>
</dbReference>
<feature type="compositionally biased region" description="Low complexity" evidence="1">
    <location>
        <begin position="922"/>
        <end position="960"/>
    </location>
</feature>
<gene>
    <name evidence="3" type="ORF">IV203_027578</name>
</gene>
<sequence length="979" mass="111686">MSRKQKVLSLKDKTSFLRDKTLLLILRDKTLLLRNGNFSVTATFQRKHLRNSSDDRRLNDLRYDGQTTSDRHETFAPVVNWTTVRLLLILSQVLGLASQQFDYTAAFVHAPIEEEVYVQMPRGFSEPGKVLKLKRSLYGLKQSPRNFFHYLKGNLESCGFRNPSPDTDPCLFVSDKVVCVVYVDDTLLWSPKSEWIEEAVSQLTATGMTLEVEESVAGFLGVHIERNQTDGSIKLTQKGLIKRIISALGIEHEPAVHTPATSIPLTKDLDGDPPDGSFNYASVIGMLGYLQANSRPDITFAVSAAARFTHSPRRSHEEALKRIGRYLKGTLDEGLVLRPSETLNIDCYVDADFAGLWPHEDKADPTCVKSRTGFAICVANCPVIWSSKLQGDIATSTMEAEYSALSSAMRELLPFRELLLSLAPSIGINTSHISTIRTTVHEDNAGALSLAKLEPGRITPRSKHYAVKLHWFRSKLDPDGPHPIVIVKIATDLQRADIFTKGLSRVKFQAIRKQLCGCWDVLQAVVRLAKLLPQITFHHIRGHQDTQVPLDKLSRPAKLNVQADKLAGSYQRLSSHKTIQAPMIDGTNCHLIYDGQTVASKHRKNIRDHRRTKELKTYIKQKTRMSEAAFADIDWQSHERSVNTFKDGPHIFLVKFLHGWLPVGKLVSRYNPIKYPSACPSCDEPVEDSKHFLTCPNPERRKWHATLTTSLRHRCESVDTDPALLDLLLWGLNHWLQSAPIPAHRVPERISHLLHSQTTIGWDNFLLGRWSKHWTTLQLQYLQRNHIEVKNKNHGLSWSSNIIRLMWDHCYKEWTTRNKARHGKDAEDKAQRRLEKSHRNIRDLYKLKPKCSLQAQRHYFYPTVEDHFRTDPDANSLENWLETYEPMIKQNIRHRRTNSDRRLRQIDEVFQLTRTAPPHNPTPTTVPRQRTPTLTTRPITTYFPPNRITSPTPTLETTTTTARTTITSNNPTTISTRLP</sequence>
<evidence type="ECO:0000256" key="1">
    <source>
        <dbReference type="SAM" id="MobiDB-lite"/>
    </source>
</evidence>
<dbReference type="CDD" id="cd09272">
    <property type="entry name" value="RNase_HI_RT_Ty1"/>
    <property type="match status" value="1"/>
</dbReference>
<keyword evidence="3" id="KW-0548">Nucleotidyltransferase</keyword>
<evidence type="ECO:0000259" key="2">
    <source>
        <dbReference type="Pfam" id="PF07727"/>
    </source>
</evidence>
<keyword evidence="4" id="KW-1185">Reference proteome</keyword>
<feature type="domain" description="Reverse transcriptase Ty1/copia-type" evidence="2">
    <location>
        <begin position="65"/>
        <end position="260"/>
    </location>
</feature>
<dbReference type="Pfam" id="PF07727">
    <property type="entry name" value="RVT_2"/>
    <property type="match status" value="1"/>
</dbReference>
<dbReference type="Proteomes" id="UP000693970">
    <property type="component" value="Unassembled WGS sequence"/>
</dbReference>
<evidence type="ECO:0000313" key="4">
    <source>
        <dbReference type="Proteomes" id="UP000693970"/>
    </source>
</evidence>
<dbReference type="OrthoDB" id="4356562at2759"/>
<evidence type="ECO:0000313" key="3">
    <source>
        <dbReference type="EMBL" id="KAG7369832.1"/>
    </source>
</evidence>
<dbReference type="InterPro" id="IPR013103">
    <property type="entry name" value="RVT_2"/>
</dbReference>
<organism evidence="3 4">
    <name type="scientific">Nitzschia inconspicua</name>
    <dbReference type="NCBI Taxonomy" id="303405"/>
    <lineage>
        <taxon>Eukaryota</taxon>
        <taxon>Sar</taxon>
        <taxon>Stramenopiles</taxon>
        <taxon>Ochrophyta</taxon>
        <taxon>Bacillariophyta</taxon>
        <taxon>Bacillariophyceae</taxon>
        <taxon>Bacillariophycidae</taxon>
        <taxon>Bacillariales</taxon>
        <taxon>Bacillariaceae</taxon>
        <taxon>Nitzschia</taxon>
    </lineage>
</organism>
<comment type="caution">
    <text evidence="3">The sequence shown here is derived from an EMBL/GenBank/DDBJ whole genome shotgun (WGS) entry which is preliminary data.</text>
</comment>
<name>A0A9K3LXB1_9STRA</name>
<dbReference type="EMBL" id="JAGRRH010000005">
    <property type="protein sequence ID" value="KAG7369832.1"/>
    <property type="molecule type" value="Genomic_DNA"/>
</dbReference>
<feature type="region of interest" description="Disordered" evidence="1">
    <location>
        <begin position="914"/>
        <end position="960"/>
    </location>
</feature>
<protein>
    <submittedName>
        <fullName evidence="3">Reverse transcriptase RNA-dependent DNA polymerase</fullName>
    </submittedName>
</protein>
<dbReference type="PANTHER" id="PTHR11439">
    <property type="entry name" value="GAG-POL-RELATED RETROTRANSPOSON"/>
    <property type="match status" value="1"/>
</dbReference>
<reference evidence="3" key="2">
    <citation type="submission" date="2021-04" db="EMBL/GenBank/DDBJ databases">
        <authorList>
            <person name="Podell S."/>
        </authorList>
    </citation>
    <scope>NUCLEOTIDE SEQUENCE</scope>
    <source>
        <strain evidence="3">Hildebrandi</strain>
    </source>
</reference>
<keyword evidence="3" id="KW-0808">Transferase</keyword>
<dbReference type="PANTHER" id="PTHR11439:SF467">
    <property type="entry name" value="INTEGRASE CATALYTIC DOMAIN-CONTAINING PROTEIN"/>
    <property type="match status" value="1"/>
</dbReference>
<keyword evidence="3" id="KW-0695">RNA-directed DNA polymerase</keyword>
<accession>A0A9K3LXB1</accession>
<dbReference type="AlphaFoldDB" id="A0A9K3LXB1"/>
<proteinExistence type="predicted"/>
<reference evidence="3" key="1">
    <citation type="journal article" date="2021" name="Sci. Rep.">
        <title>Diploid genomic architecture of Nitzschia inconspicua, an elite biomass production diatom.</title>
        <authorList>
            <person name="Oliver A."/>
            <person name="Podell S."/>
            <person name="Pinowska A."/>
            <person name="Traller J.C."/>
            <person name="Smith S.R."/>
            <person name="McClure R."/>
            <person name="Beliaev A."/>
            <person name="Bohutskyi P."/>
            <person name="Hill E.A."/>
            <person name="Rabines A."/>
            <person name="Zheng H."/>
            <person name="Allen L.Z."/>
            <person name="Kuo A."/>
            <person name="Grigoriev I.V."/>
            <person name="Allen A.E."/>
            <person name="Hazlebeck D."/>
            <person name="Allen E.E."/>
        </authorList>
    </citation>
    <scope>NUCLEOTIDE SEQUENCE</scope>
    <source>
        <strain evidence="3">Hildebrandi</strain>
    </source>
</reference>